<keyword evidence="3" id="KW-1185">Reference proteome</keyword>
<protein>
    <submittedName>
        <fullName evidence="2">Uncharacterized protein</fullName>
    </submittedName>
</protein>
<accession>A0ABW4M8W9</accession>
<organism evidence="2 3">
    <name type="scientific">Sphingorhabdus buctiana</name>
    <dbReference type="NCBI Taxonomy" id="1508805"/>
    <lineage>
        <taxon>Bacteria</taxon>
        <taxon>Pseudomonadati</taxon>
        <taxon>Pseudomonadota</taxon>
        <taxon>Alphaproteobacteria</taxon>
        <taxon>Sphingomonadales</taxon>
        <taxon>Sphingomonadaceae</taxon>
        <taxon>Sphingorhabdus</taxon>
    </lineage>
</organism>
<feature type="transmembrane region" description="Helical" evidence="1">
    <location>
        <begin position="56"/>
        <end position="77"/>
    </location>
</feature>
<name>A0ABW4M8W9_9SPHN</name>
<comment type="caution">
    <text evidence="2">The sequence shown here is derived from an EMBL/GenBank/DDBJ whole genome shotgun (WGS) entry which is preliminary data.</text>
</comment>
<dbReference type="EMBL" id="JBHUEL010000002">
    <property type="protein sequence ID" value="MFD1765484.1"/>
    <property type="molecule type" value="Genomic_DNA"/>
</dbReference>
<proteinExistence type="predicted"/>
<evidence type="ECO:0000313" key="2">
    <source>
        <dbReference type="EMBL" id="MFD1765484.1"/>
    </source>
</evidence>
<evidence type="ECO:0000256" key="1">
    <source>
        <dbReference type="SAM" id="Phobius"/>
    </source>
</evidence>
<keyword evidence="1" id="KW-1133">Transmembrane helix</keyword>
<evidence type="ECO:0000313" key="3">
    <source>
        <dbReference type="Proteomes" id="UP001597215"/>
    </source>
</evidence>
<keyword evidence="1" id="KW-0812">Transmembrane</keyword>
<dbReference type="RefSeq" id="WP_381510774.1">
    <property type="nucleotide sequence ID" value="NZ_JBHUEL010000002.1"/>
</dbReference>
<gene>
    <name evidence="2" type="ORF">ACFSAG_01335</name>
</gene>
<sequence length="166" mass="18435">MLSEKRRTLLALNGVGLLFSAVASGWIYFFFLLGAIDLWPIVTDVPVSIPGDRRAWNMAHLEGITNGTLFIAIAFATRFVRLSARGQSWLFWSTLAFGWFFTLPAIANAIFGTRGLEFGGGPFPGDVLINNLIFLSGWPAVIGVHISFGLLFWGMWQHYRHLEDGA</sequence>
<feature type="transmembrane region" description="Helical" evidence="1">
    <location>
        <begin position="12"/>
        <end position="36"/>
    </location>
</feature>
<dbReference type="Pfam" id="PF26512">
    <property type="entry name" value="SOI"/>
    <property type="match status" value="1"/>
</dbReference>
<reference evidence="3" key="1">
    <citation type="journal article" date="2019" name="Int. J. Syst. Evol. Microbiol.">
        <title>The Global Catalogue of Microorganisms (GCM) 10K type strain sequencing project: providing services to taxonomists for standard genome sequencing and annotation.</title>
        <authorList>
            <consortium name="The Broad Institute Genomics Platform"/>
            <consortium name="The Broad Institute Genome Sequencing Center for Infectious Disease"/>
            <person name="Wu L."/>
            <person name="Ma J."/>
        </authorList>
    </citation>
    <scope>NUCLEOTIDE SEQUENCE [LARGE SCALE GENOMIC DNA]</scope>
    <source>
        <strain evidence="3">CGMCC 1.12449</strain>
    </source>
</reference>
<feature type="transmembrane region" description="Helical" evidence="1">
    <location>
        <begin position="132"/>
        <end position="153"/>
    </location>
</feature>
<feature type="transmembrane region" description="Helical" evidence="1">
    <location>
        <begin position="89"/>
        <end position="112"/>
    </location>
</feature>
<dbReference type="Proteomes" id="UP001597215">
    <property type="component" value="Unassembled WGS sequence"/>
</dbReference>
<dbReference type="InterPro" id="IPR058965">
    <property type="entry name" value="SOI/HabA-like"/>
</dbReference>
<keyword evidence="1" id="KW-0472">Membrane</keyword>